<reference evidence="1" key="1">
    <citation type="submission" date="2021-08" db="EMBL/GenBank/DDBJ databases">
        <title>The first chromosome-level gecko genome reveals the dynamic sex chromosomes of Neotropical dwarf geckos (Sphaerodactylidae: Sphaerodactylus).</title>
        <authorList>
            <person name="Pinto B.J."/>
            <person name="Keating S.E."/>
            <person name="Gamble T."/>
        </authorList>
    </citation>
    <scope>NUCLEOTIDE SEQUENCE</scope>
    <source>
        <strain evidence="1">TG3544</strain>
    </source>
</reference>
<sequence length="128" mass="14945">MTILIQHPPEILQVALFTSHLNQTDEIPGRQMLFTSCPAFCPWQRPELMDIVHFSHFSSQQAGRVAEAEKNRVAGPQKPNFHWHLKDEQYLFSYELLGVLAHFRYVELKLAVRLTGKITGREQQFVWK</sequence>
<protein>
    <submittedName>
        <fullName evidence="1">Uncharacterized protein</fullName>
    </submittedName>
</protein>
<comment type="caution">
    <text evidence="1">The sequence shown here is derived from an EMBL/GenBank/DDBJ whole genome shotgun (WGS) entry which is preliminary data.</text>
</comment>
<gene>
    <name evidence="1" type="ORF">K3G42_003512</name>
</gene>
<dbReference type="Proteomes" id="UP000827872">
    <property type="component" value="Linkage Group LG14"/>
</dbReference>
<organism evidence="1 2">
    <name type="scientific">Sphaerodactylus townsendi</name>
    <dbReference type="NCBI Taxonomy" id="933632"/>
    <lineage>
        <taxon>Eukaryota</taxon>
        <taxon>Metazoa</taxon>
        <taxon>Chordata</taxon>
        <taxon>Craniata</taxon>
        <taxon>Vertebrata</taxon>
        <taxon>Euteleostomi</taxon>
        <taxon>Lepidosauria</taxon>
        <taxon>Squamata</taxon>
        <taxon>Bifurcata</taxon>
        <taxon>Gekkota</taxon>
        <taxon>Sphaerodactylidae</taxon>
        <taxon>Sphaerodactylus</taxon>
    </lineage>
</organism>
<accession>A0ACB8EA27</accession>
<keyword evidence="2" id="KW-1185">Reference proteome</keyword>
<evidence type="ECO:0000313" key="1">
    <source>
        <dbReference type="EMBL" id="KAH7989134.1"/>
    </source>
</evidence>
<name>A0ACB8EA27_9SAUR</name>
<proteinExistence type="predicted"/>
<evidence type="ECO:0000313" key="2">
    <source>
        <dbReference type="Proteomes" id="UP000827872"/>
    </source>
</evidence>
<dbReference type="EMBL" id="CM037627">
    <property type="protein sequence ID" value="KAH7989134.1"/>
    <property type="molecule type" value="Genomic_DNA"/>
</dbReference>